<dbReference type="SUPFAM" id="SSF52374">
    <property type="entry name" value="Nucleotidylyl transferase"/>
    <property type="match status" value="1"/>
</dbReference>
<feature type="active site" evidence="11">
    <location>
        <position position="280"/>
    </location>
</feature>
<protein>
    <recommendedName>
        <fullName evidence="11">Bifunctional protein HldE</fullName>
    </recommendedName>
    <domain>
        <recommendedName>
            <fullName evidence="11">D-beta-D-heptose 7-phosphate kinase</fullName>
            <ecNumber evidence="11">2.7.1.167</ecNumber>
        </recommendedName>
        <alternativeName>
            <fullName evidence="11">D-beta-D-heptose 7-phosphotransferase</fullName>
        </alternativeName>
        <alternativeName>
            <fullName evidence="11">D-glycero-beta-D-manno-heptose-7-phosphate kinase</fullName>
        </alternativeName>
    </domain>
    <domain>
        <recommendedName>
            <fullName evidence="11">D-beta-D-heptose 1-phosphate adenylyltransferase</fullName>
            <ecNumber evidence="11">2.7.7.70</ecNumber>
        </recommendedName>
        <alternativeName>
            <fullName evidence="11">D-glycero-beta-D-manno-heptose 1-phosphate adenylyltransferase</fullName>
        </alternativeName>
    </domain>
</protein>
<feature type="region of interest" description="Cytidylyltransferase" evidence="11">
    <location>
        <begin position="362"/>
        <end position="505"/>
    </location>
</feature>
<reference evidence="14" key="1">
    <citation type="journal article" date="2020" name="Biotechnol. Biofuels">
        <title>New insights from the biogas microbiome by comprehensive genome-resolved metagenomics of nearly 1600 species originating from multiple anaerobic digesters.</title>
        <authorList>
            <person name="Campanaro S."/>
            <person name="Treu L."/>
            <person name="Rodriguez-R L.M."/>
            <person name="Kovalovszki A."/>
            <person name="Ziels R.M."/>
            <person name="Maus I."/>
            <person name="Zhu X."/>
            <person name="Kougias P.G."/>
            <person name="Basile A."/>
            <person name="Luo G."/>
            <person name="Schluter A."/>
            <person name="Konstantinidis K.T."/>
            <person name="Angelidaki I."/>
        </authorList>
    </citation>
    <scope>NUCLEOTIDE SEQUENCE</scope>
    <source>
        <strain evidence="14">AS06rmzACSIP_7</strain>
    </source>
</reference>
<keyword evidence="7 11" id="KW-0418">Kinase</keyword>
<dbReference type="GO" id="GO:0016773">
    <property type="term" value="F:phosphotransferase activity, alcohol group as acceptor"/>
    <property type="evidence" value="ECO:0007669"/>
    <property type="project" value="InterPro"/>
</dbReference>
<keyword evidence="10 11" id="KW-0119">Carbohydrate metabolism</keyword>
<evidence type="ECO:0000256" key="7">
    <source>
        <dbReference type="ARBA" id="ARBA00022777"/>
    </source>
</evidence>
<dbReference type="EC" id="2.7.7.70" evidence="11"/>
<feature type="domain" description="Cytidyltransferase-like" evidence="13">
    <location>
        <begin position="362"/>
        <end position="455"/>
    </location>
</feature>
<evidence type="ECO:0000259" key="13">
    <source>
        <dbReference type="Pfam" id="PF01467"/>
    </source>
</evidence>
<dbReference type="CDD" id="cd01172">
    <property type="entry name" value="RfaE_like"/>
    <property type="match status" value="1"/>
</dbReference>
<dbReference type="SUPFAM" id="SSF53613">
    <property type="entry name" value="Ribokinase-like"/>
    <property type="match status" value="1"/>
</dbReference>
<comment type="similarity">
    <text evidence="11">In the N-terminal section; belongs to the carbohydrate kinase PfkB family.</text>
</comment>
<organism evidence="14 15">
    <name type="scientific">Syntrophorhabdus aromaticivorans</name>
    <dbReference type="NCBI Taxonomy" id="328301"/>
    <lineage>
        <taxon>Bacteria</taxon>
        <taxon>Pseudomonadati</taxon>
        <taxon>Thermodesulfobacteriota</taxon>
        <taxon>Syntrophorhabdia</taxon>
        <taxon>Syntrophorhabdales</taxon>
        <taxon>Syntrophorhabdaceae</taxon>
        <taxon>Syntrophorhabdus</taxon>
    </lineage>
</organism>
<feature type="region of interest" description="Ribokinase" evidence="11">
    <location>
        <begin position="1"/>
        <end position="334"/>
    </location>
</feature>
<feature type="binding site" evidence="11">
    <location>
        <begin position="210"/>
        <end position="213"/>
    </location>
    <ligand>
        <name>ATP</name>
        <dbReference type="ChEBI" id="CHEBI:30616"/>
    </ligand>
</feature>
<evidence type="ECO:0000256" key="10">
    <source>
        <dbReference type="ARBA" id="ARBA00023277"/>
    </source>
</evidence>
<comment type="catalytic activity">
    <reaction evidence="11">
        <text>D-glycero-beta-D-manno-heptose 7-phosphate + ATP = D-glycero-beta-D-manno-heptose 1,7-bisphosphate + ADP + H(+)</text>
        <dbReference type="Rhea" id="RHEA:27473"/>
        <dbReference type="ChEBI" id="CHEBI:15378"/>
        <dbReference type="ChEBI" id="CHEBI:30616"/>
        <dbReference type="ChEBI" id="CHEBI:60204"/>
        <dbReference type="ChEBI" id="CHEBI:60208"/>
        <dbReference type="ChEBI" id="CHEBI:456216"/>
        <dbReference type="EC" id="2.7.1.167"/>
    </reaction>
</comment>
<evidence type="ECO:0000256" key="8">
    <source>
        <dbReference type="ARBA" id="ARBA00022840"/>
    </source>
</evidence>
<dbReference type="NCBIfam" id="TIGR00125">
    <property type="entry name" value="cyt_tran_rel"/>
    <property type="match status" value="1"/>
</dbReference>
<dbReference type="Pfam" id="PF01467">
    <property type="entry name" value="CTP_transf_like"/>
    <property type="match status" value="1"/>
</dbReference>
<comment type="pathway">
    <text evidence="11">Nucleotide-sugar biosynthesis; ADP-L-glycero-beta-D-manno-heptose biosynthesis; ADP-L-glycero-beta-D-manno-heptose from D-glycero-beta-D-manno-heptose 7-phosphate: step 3/4.</text>
</comment>
<comment type="pathway">
    <text evidence="11">Nucleotide-sugar biosynthesis; ADP-L-glycero-beta-D-manno-heptose biosynthesis; ADP-L-glycero-beta-D-manno-heptose from D-glycero-beta-D-manno-heptose 7-phosphate: step 1/4.</text>
</comment>
<dbReference type="EMBL" id="JAAYEE010000079">
    <property type="protein sequence ID" value="NLW34738.1"/>
    <property type="molecule type" value="Genomic_DNA"/>
</dbReference>
<evidence type="ECO:0000256" key="9">
    <source>
        <dbReference type="ARBA" id="ARBA00023268"/>
    </source>
</evidence>
<reference evidence="14" key="2">
    <citation type="submission" date="2020-01" db="EMBL/GenBank/DDBJ databases">
        <authorList>
            <person name="Campanaro S."/>
        </authorList>
    </citation>
    <scope>NUCLEOTIDE SEQUENCE</scope>
    <source>
        <strain evidence="14">AS06rmzACSIP_7</strain>
    </source>
</reference>
<comment type="subunit">
    <text evidence="11">Homodimer.</text>
</comment>
<evidence type="ECO:0000256" key="2">
    <source>
        <dbReference type="ARBA" id="ARBA00003753"/>
    </source>
</evidence>
<accession>A0A971M2E2</accession>
<dbReference type="GO" id="GO:0033786">
    <property type="term" value="F:heptose-1-phosphate adenylyltransferase activity"/>
    <property type="evidence" value="ECO:0007669"/>
    <property type="project" value="UniProtKB-UniRule"/>
</dbReference>
<comment type="catalytic activity">
    <reaction evidence="11">
        <text>D-glycero-beta-D-manno-heptose 1-phosphate + ATP + H(+) = ADP-D-glycero-beta-D-manno-heptose + diphosphate</text>
        <dbReference type="Rhea" id="RHEA:27465"/>
        <dbReference type="ChEBI" id="CHEBI:15378"/>
        <dbReference type="ChEBI" id="CHEBI:30616"/>
        <dbReference type="ChEBI" id="CHEBI:33019"/>
        <dbReference type="ChEBI" id="CHEBI:59967"/>
        <dbReference type="ChEBI" id="CHEBI:61593"/>
        <dbReference type="EC" id="2.7.7.70"/>
    </reaction>
</comment>
<dbReference type="InterPro" id="IPR023030">
    <property type="entry name" value="Bifunc_HldE"/>
</dbReference>
<dbReference type="PROSITE" id="PS00583">
    <property type="entry name" value="PFKB_KINASES_1"/>
    <property type="match status" value="1"/>
</dbReference>
<dbReference type="Gene3D" id="3.40.50.620">
    <property type="entry name" value="HUPs"/>
    <property type="match status" value="1"/>
</dbReference>
<dbReference type="HAMAP" id="MF_01603">
    <property type="entry name" value="HldE"/>
    <property type="match status" value="1"/>
</dbReference>
<proteinExistence type="inferred from homology"/>
<evidence type="ECO:0000256" key="1">
    <source>
        <dbReference type="ARBA" id="ARBA00002319"/>
    </source>
</evidence>
<dbReference type="AlphaFoldDB" id="A0A971M2E2"/>
<evidence type="ECO:0000313" key="14">
    <source>
        <dbReference type="EMBL" id="NLW34738.1"/>
    </source>
</evidence>
<keyword evidence="6 11" id="KW-0547">Nucleotide-binding</keyword>
<evidence type="ECO:0000256" key="6">
    <source>
        <dbReference type="ARBA" id="ARBA00022741"/>
    </source>
</evidence>
<dbReference type="InterPro" id="IPR002173">
    <property type="entry name" value="Carboh/pur_kinase_PfkB_CS"/>
</dbReference>
<dbReference type="InterPro" id="IPR029056">
    <property type="entry name" value="Ribokinase-like"/>
</dbReference>
<dbReference type="GO" id="GO:0005829">
    <property type="term" value="C:cytosol"/>
    <property type="evidence" value="ECO:0007669"/>
    <property type="project" value="TreeGrafter"/>
</dbReference>
<sequence length="505" mass="54294">MVDLAVQEITLDLLRKGFGSSRILVVGDPILDQTYEGTTGRISPEAPIPVVRIRSSRFGLGGACNVAHNLARLGCPVELTAVVGDDEEGTRLANMVAEKGIGNGLISSAERFTTKKVRVVSARQQMLRLDFEYEGPLVPEEEKKLLNRITDPSLERFDAVVISDYGKGVCTCGVCQDVIRKCRDRGIPLMVDPKGAEWDKYKGAYMVTPNLKELGEAWGREIPNVDGNIELAARDLMNRFDIHGVLVTRSEKGLSLVLPDSAFHEPARALDVFDVTGAGDTVVAVLAAFISAGASLRDAAQMANLAAGFVVGKVGTYAIGRGELLDVIGGVQPPDFSVKIKGAGDAVLIVEEWKKRGMKVVFTNGCFDILHAGHVHCLEKAKEHGDRLVVGLNSDLSVKMNKGSGRPLNSQELRARVLSALAVVDMVVIFEEKTPFSLICALKPDVLAKGWDYREEDIVGAPEVASWNGKVVRVPLIDGLGTTTLLEKLKEMGKSGHGESGGGSK</sequence>
<feature type="domain" description="Carbohydrate kinase PfkB" evidence="12">
    <location>
        <begin position="49"/>
        <end position="317"/>
    </location>
</feature>
<comment type="similarity">
    <text evidence="11">In the C-terminal section; belongs to the cytidylyltransferase family.</text>
</comment>
<gene>
    <name evidence="14" type="primary">rfaE1</name>
    <name evidence="11" type="synonym">hldE</name>
    <name evidence="14" type="ORF">GXY80_04545</name>
</gene>
<comment type="caution">
    <text evidence="14">The sequence shown here is derived from an EMBL/GenBank/DDBJ whole genome shotgun (WGS) entry which is preliminary data.</text>
</comment>
<name>A0A971M2E2_9BACT</name>
<evidence type="ECO:0000313" key="15">
    <source>
        <dbReference type="Proteomes" id="UP000777265"/>
    </source>
</evidence>
<dbReference type="Pfam" id="PF00294">
    <property type="entry name" value="PfkB"/>
    <property type="match status" value="1"/>
</dbReference>
<dbReference type="PANTHER" id="PTHR46969:SF1">
    <property type="entry name" value="BIFUNCTIONAL PROTEIN HLDE"/>
    <property type="match status" value="1"/>
</dbReference>
<evidence type="ECO:0000256" key="4">
    <source>
        <dbReference type="ARBA" id="ARBA00022679"/>
    </source>
</evidence>
<dbReference type="NCBIfam" id="TIGR02198">
    <property type="entry name" value="rfaE_dom_I"/>
    <property type="match status" value="1"/>
</dbReference>
<keyword evidence="5 11" id="KW-0548">Nucleotidyltransferase</keyword>
<dbReference type="InterPro" id="IPR011611">
    <property type="entry name" value="PfkB_dom"/>
</dbReference>
<dbReference type="GO" id="GO:0033785">
    <property type="term" value="F:heptose 7-phosphate kinase activity"/>
    <property type="evidence" value="ECO:0007669"/>
    <property type="project" value="UniProtKB-UniRule"/>
</dbReference>
<dbReference type="GO" id="GO:0005524">
    <property type="term" value="F:ATP binding"/>
    <property type="evidence" value="ECO:0007669"/>
    <property type="project" value="UniProtKB-UniRule"/>
</dbReference>
<dbReference type="Proteomes" id="UP000777265">
    <property type="component" value="Unassembled WGS sequence"/>
</dbReference>
<evidence type="ECO:0000259" key="12">
    <source>
        <dbReference type="Pfam" id="PF00294"/>
    </source>
</evidence>
<evidence type="ECO:0000256" key="11">
    <source>
        <dbReference type="HAMAP-Rule" id="MF_01603"/>
    </source>
</evidence>
<dbReference type="InterPro" id="IPR011913">
    <property type="entry name" value="RfaE_dom_I"/>
</dbReference>
<comment type="pathway">
    <text evidence="3">Bacterial outer membrane biogenesis; LPS core biosynthesis.</text>
</comment>
<dbReference type="EC" id="2.7.1.167" evidence="11"/>
<keyword evidence="9 11" id="KW-0511">Multifunctional enzyme</keyword>
<dbReference type="InterPro" id="IPR004821">
    <property type="entry name" value="Cyt_trans-like"/>
</dbReference>
<keyword evidence="8 11" id="KW-0067">ATP-binding</keyword>
<dbReference type="PANTHER" id="PTHR46969">
    <property type="entry name" value="BIFUNCTIONAL PROTEIN HLDE"/>
    <property type="match status" value="1"/>
</dbReference>
<evidence type="ECO:0000256" key="5">
    <source>
        <dbReference type="ARBA" id="ARBA00022695"/>
    </source>
</evidence>
<dbReference type="InterPro" id="IPR014729">
    <property type="entry name" value="Rossmann-like_a/b/a_fold"/>
</dbReference>
<evidence type="ECO:0000256" key="3">
    <source>
        <dbReference type="ARBA" id="ARBA00004713"/>
    </source>
</evidence>
<dbReference type="Gene3D" id="3.40.1190.20">
    <property type="match status" value="1"/>
</dbReference>
<comment type="function">
    <text evidence="2 11">Catalyzes the ADP transfer from ATP to D-glycero-beta-D-manno-heptose 1-phosphate, yielding ADP-D-glycero-beta-D-manno-heptose.</text>
</comment>
<comment type="function">
    <text evidence="1 11">Catalyzes the phosphorylation of D-glycero-D-manno-heptose 7-phosphate at the C-1 position to selectively form D-glycero-beta-D-manno-heptose-1,7-bisphosphate.</text>
</comment>
<keyword evidence="4 11" id="KW-0808">Transferase</keyword>